<feature type="non-terminal residue" evidence="1">
    <location>
        <position position="131"/>
    </location>
</feature>
<evidence type="ECO:0000313" key="1">
    <source>
        <dbReference type="EMBL" id="RKF56744.1"/>
    </source>
</evidence>
<proteinExistence type="predicted"/>
<comment type="caution">
    <text evidence="1">The sequence shown here is derived from an EMBL/GenBank/DDBJ whole genome shotgun (WGS) entry which is preliminary data.</text>
</comment>
<name>A0A420HGY1_9PEZI</name>
<dbReference type="AlphaFoldDB" id="A0A420HGY1"/>
<gene>
    <name evidence="1" type="ORF">GcC1_194031</name>
</gene>
<dbReference type="Proteomes" id="UP000285405">
    <property type="component" value="Unassembled WGS sequence"/>
</dbReference>
<reference evidence="1 2" key="1">
    <citation type="journal article" date="2018" name="BMC Genomics">
        <title>Comparative genome analyses reveal sequence features reflecting distinct modes of host-adaptation between dicot and monocot powdery mildew.</title>
        <authorList>
            <person name="Wu Y."/>
            <person name="Ma X."/>
            <person name="Pan Z."/>
            <person name="Kale S.D."/>
            <person name="Song Y."/>
            <person name="King H."/>
            <person name="Zhang Q."/>
            <person name="Presley C."/>
            <person name="Deng X."/>
            <person name="Wei C.I."/>
            <person name="Xiao S."/>
        </authorList>
    </citation>
    <scope>NUCLEOTIDE SEQUENCE [LARGE SCALE GENOMIC DNA]</scope>
    <source>
        <strain evidence="1">UCSC1</strain>
    </source>
</reference>
<protein>
    <submittedName>
        <fullName evidence="1">Uncharacterized protein</fullName>
    </submittedName>
</protein>
<organism evidence="1 2">
    <name type="scientific">Golovinomyces cichoracearum</name>
    <dbReference type="NCBI Taxonomy" id="62708"/>
    <lineage>
        <taxon>Eukaryota</taxon>
        <taxon>Fungi</taxon>
        <taxon>Dikarya</taxon>
        <taxon>Ascomycota</taxon>
        <taxon>Pezizomycotina</taxon>
        <taxon>Leotiomycetes</taxon>
        <taxon>Erysiphales</taxon>
        <taxon>Erysiphaceae</taxon>
        <taxon>Golovinomyces</taxon>
    </lineage>
</organism>
<accession>A0A420HGY1</accession>
<evidence type="ECO:0000313" key="2">
    <source>
        <dbReference type="Proteomes" id="UP000285405"/>
    </source>
</evidence>
<sequence length="131" mass="15350">MWETLYEDFEDWTADSLLKAGRDLCRELREVLIKRGVKVEENSRIAISERIYKAIITEYNQYLVPQVPTENIEEFSGKVNRQSYENDIDTKFDRTIPKPSQKPISTSIFDSKFHNIELSSDFVGQINNLNK</sequence>
<dbReference type="EMBL" id="MCBR01019448">
    <property type="protein sequence ID" value="RKF56744.1"/>
    <property type="molecule type" value="Genomic_DNA"/>
</dbReference>